<dbReference type="Proteomes" id="UP001472677">
    <property type="component" value="Unassembled WGS sequence"/>
</dbReference>
<evidence type="ECO:0000313" key="2">
    <source>
        <dbReference type="Proteomes" id="UP001472677"/>
    </source>
</evidence>
<name>A0ABR2FQU4_9ROSI</name>
<gene>
    <name evidence="1" type="ORF">V6N12_068713</name>
</gene>
<evidence type="ECO:0000313" key="1">
    <source>
        <dbReference type="EMBL" id="KAK8584469.1"/>
    </source>
</evidence>
<accession>A0ABR2FQU4</accession>
<reference evidence="1 2" key="1">
    <citation type="journal article" date="2024" name="G3 (Bethesda)">
        <title>Genome assembly of Hibiscus sabdariffa L. provides insights into metabolisms of medicinal natural products.</title>
        <authorList>
            <person name="Kim T."/>
        </authorList>
    </citation>
    <scope>NUCLEOTIDE SEQUENCE [LARGE SCALE GENOMIC DNA]</scope>
    <source>
        <strain evidence="1">TK-2024</strain>
        <tissue evidence="1">Old leaves</tissue>
    </source>
</reference>
<dbReference type="EMBL" id="JBBPBM010000005">
    <property type="protein sequence ID" value="KAK8584469.1"/>
    <property type="molecule type" value="Genomic_DNA"/>
</dbReference>
<protein>
    <submittedName>
        <fullName evidence="1">Uncharacterized protein</fullName>
    </submittedName>
</protein>
<keyword evidence="2" id="KW-1185">Reference proteome</keyword>
<comment type="caution">
    <text evidence="1">The sequence shown here is derived from an EMBL/GenBank/DDBJ whole genome shotgun (WGS) entry which is preliminary data.</text>
</comment>
<sequence length="194" mass="22083">MGFSAIWPSIWAVRTLITTFSSQANGGCMMILILILYGDGPKFFGVATMVFYVLVSDSDLIQDSFLYEAIVFNDCFVGLSPRHYRLQVIYFKLMLWLITDNWLVPSNFLQVVTNHIIWEVGSFSSWDSLLYSDILPISNLYLHYSLLLNFSAFAASLRQFSMAANLNSLLENMHFTKEEQIAIVDSESVEDVSL</sequence>
<organism evidence="1 2">
    <name type="scientific">Hibiscus sabdariffa</name>
    <name type="common">roselle</name>
    <dbReference type="NCBI Taxonomy" id="183260"/>
    <lineage>
        <taxon>Eukaryota</taxon>
        <taxon>Viridiplantae</taxon>
        <taxon>Streptophyta</taxon>
        <taxon>Embryophyta</taxon>
        <taxon>Tracheophyta</taxon>
        <taxon>Spermatophyta</taxon>
        <taxon>Magnoliopsida</taxon>
        <taxon>eudicotyledons</taxon>
        <taxon>Gunneridae</taxon>
        <taxon>Pentapetalae</taxon>
        <taxon>rosids</taxon>
        <taxon>malvids</taxon>
        <taxon>Malvales</taxon>
        <taxon>Malvaceae</taxon>
        <taxon>Malvoideae</taxon>
        <taxon>Hibiscus</taxon>
    </lineage>
</organism>
<proteinExistence type="predicted"/>